<dbReference type="GeneID" id="91010110"/>
<dbReference type="HOGENOM" id="CLU_088948_1_0_6"/>
<dbReference type="AlphaFoldDB" id="E1V3H7"/>
<protein>
    <submittedName>
        <fullName evidence="1">General secretion pathway protein GspM</fullName>
    </submittedName>
    <submittedName>
        <fullName evidence="2">Type II secretion system protein GspM</fullName>
    </submittedName>
</protein>
<sequence length="202" mass="21885">MRALTRRERRIAALSLLALLAWGAWALVEAMLVDPLHDMAQEAETLRQRQARYAGVIAQGEALSETLERLRHASAGRDGLLPGEDPNGAAAELMRLVLERVEAQATVGPGCEVARRTPIAPSTPAEDDAFRPVKAGLTLECAIEPLARVLKALEAGQPALFIDRLSLRRRSDAPDRGGPGRLEVQLLVRGYMARADAREEGA</sequence>
<dbReference type="EMBL" id="FN869568">
    <property type="protein sequence ID" value="CBV42656.1"/>
    <property type="molecule type" value="Genomic_DNA"/>
</dbReference>
<reference evidence="2 4" key="4">
    <citation type="submission" date="2023-11" db="EMBL/GenBank/DDBJ databases">
        <title>MicrobeMod: A computational toolkit for identifying prokaryotic methylation and restriction-modification with nanopore sequencing.</title>
        <authorList>
            <person name="Crits-Christoph A."/>
            <person name="Kang S.C."/>
            <person name="Lee H."/>
            <person name="Ostrov N."/>
        </authorList>
    </citation>
    <scope>NUCLEOTIDE SEQUENCE [LARGE SCALE GENOMIC DNA]</scope>
    <source>
        <strain evidence="2 4">ATCC 33173</strain>
    </source>
</reference>
<dbReference type="OrthoDB" id="5767259at2"/>
<evidence type="ECO:0000313" key="2">
    <source>
        <dbReference type="EMBL" id="WPU48823.1"/>
    </source>
</evidence>
<dbReference type="InterPro" id="IPR034756">
    <property type="entry name" value="T2SSM_b"/>
</dbReference>
<reference evidence="3" key="3">
    <citation type="journal article" date="2011" name="Environ. Microbiol.">
        <title>A blueprint of ectoine metabolism from the genome of the industrial producer Halomonas elongata DSM 2581(T).</title>
        <authorList>
            <person name="Schwibbert K."/>
            <person name="Marin-Sanguino A."/>
            <person name="Bagyan I."/>
            <person name="Heidrich G."/>
            <person name="Lentzen G."/>
            <person name="Seitz H."/>
            <person name="Rampp M."/>
            <person name="Schuster S.C."/>
            <person name="Klenk H.P."/>
            <person name="Pfeiffer F."/>
            <person name="Oesterhelt D."/>
            <person name="Kunte H.J."/>
        </authorList>
    </citation>
    <scope>NUCLEOTIDE SEQUENCE [LARGE SCALE GENOMIC DNA]</scope>
    <source>
        <strain evidence="3">ATCC 33173 / DSM 2581 / NBRC 15536 / NCIMB 2198 / 1H9</strain>
    </source>
</reference>
<dbReference type="STRING" id="768066.HELO_2772"/>
<evidence type="ECO:0000313" key="1">
    <source>
        <dbReference type="EMBL" id="CBV42656.1"/>
    </source>
</evidence>
<dbReference type="Pfam" id="PF10741">
    <property type="entry name" value="T2SSM_b"/>
    <property type="match status" value="1"/>
</dbReference>
<organism evidence="1 3">
    <name type="scientific">Halomonas elongata (strain ATCC 33173 / DSM 2581 / NBRC 15536 / NCIMB 2198 / 1H9)</name>
    <dbReference type="NCBI Taxonomy" id="768066"/>
    <lineage>
        <taxon>Bacteria</taxon>
        <taxon>Pseudomonadati</taxon>
        <taxon>Pseudomonadota</taxon>
        <taxon>Gammaproteobacteria</taxon>
        <taxon>Oceanospirillales</taxon>
        <taxon>Halomonadaceae</taxon>
        <taxon>Halomonas</taxon>
    </lineage>
</organism>
<evidence type="ECO:0000313" key="4">
    <source>
        <dbReference type="Proteomes" id="UP001322512"/>
    </source>
</evidence>
<dbReference type="NCBIfam" id="NF040576">
    <property type="entry name" value="T2SS_GspM_XpsM"/>
    <property type="match status" value="1"/>
</dbReference>
<reference evidence="1" key="2">
    <citation type="submission" date="2010-05" db="EMBL/GenBank/DDBJ databases">
        <title>Revision and reannotation of the Halomonas elongata DSM 2581(T) genome.</title>
        <authorList>
            <person name="Pfeiffer F."/>
            <person name="Bagyan I."/>
            <person name="Alfaro-Espinoza G."/>
            <person name="Zamora-Lagos M.A."/>
            <person name="Habermann B."/>
            <person name="Oesterhelt D."/>
            <person name="Kunte H.J."/>
        </authorList>
    </citation>
    <scope>NUCLEOTIDE SEQUENCE</scope>
    <source>
        <strain evidence="1">Type strain: DSM 2581</strain>
    </source>
</reference>
<proteinExistence type="predicted"/>
<dbReference type="RefSeq" id="WP_013332528.1">
    <property type="nucleotide sequence ID" value="NC_014532.2"/>
</dbReference>
<reference evidence="1" key="1">
    <citation type="journal article" date="2010" name="Environ. Microbiol.">
        <title>A blueprint of ectoine metabolism from the genome of the industrial producer Halomonas elongata DSM 2581(T).</title>
        <authorList>
            <person name="Schwibbert K."/>
            <person name="Marin-Sanguino A."/>
            <person name="Bagyan I."/>
            <person name="Heidrich G."/>
            <person name="Lentzen G."/>
            <person name="Seitz H."/>
            <person name="Rampp M."/>
            <person name="Schuster S.C."/>
            <person name="Klenk H.P."/>
            <person name="Pfeiffer F."/>
            <person name="Oesterhelt D."/>
            <person name="Kunte H.J."/>
        </authorList>
    </citation>
    <scope>NUCLEOTIDE SEQUENCE</scope>
    <source>
        <strain evidence="1">Type strain: DSM 2581</strain>
    </source>
</reference>
<evidence type="ECO:0000313" key="3">
    <source>
        <dbReference type="Proteomes" id="UP000008707"/>
    </source>
</evidence>
<dbReference type="KEGG" id="hel:HELO_2772"/>
<dbReference type="EMBL" id="CP139472">
    <property type="protein sequence ID" value="WPU48823.1"/>
    <property type="molecule type" value="Genomic_DNA"/>
</dbReference>
<dbReference type="Proteomes" id="UP000008707">
    <property type="component" value="Chromosome"/>
</dbReference>
<accession>E1V3H7</accession>
<name>E1V3H7_HALED</name>
<keyword evidence="4" id="KW-1185">Reference proteome</keyword>
<gene>
    <name evidence="1" type="primary">gspM</name>
    <name evidence="1" type="ordered locus">HELO_2772</name>
    <name evidence="2" type="ORF">SR933_07980</name>
</gene>
<dbReference type="Proteomes" id="UP001322512">
    <property type="component" value="Chromosome"/>
</dbReference>
<dbReference type="eggNOG" id="ENOG5030CV1">
    <property type="taxonomic scope" value="Bacteria"/>
</dbReference>